<name>A0A3B3U0N7_9TELE</name>
<dbReference type="AlphaFoldDB" id="A0A3B3U0N7"/>
<evidence type="ECO:0000313" key="1">
    <source>
        <dbReference type="Ensembl" id="ENSPLAP00000006237.1"/>
    </source>
</evidence>
<protein>
    <submittedName>
        <fullName evidence="1">Uncharacterized protein</fullName>
    </submittedName>
</protein>
<accession>A0A3B3U0N7</accession>
<dbReference type="STRING" id="48699.ENSPLAP00000006237"/>
<dbReference type="Proteomes" id="UP000261500">
    <property type="component" value="Unplaced"/>
</dbReference>
<proteinExistence type="predicted"/>
<reference evidence="1" key="2">
    <citation type="submission" date="2025-09" db="UniProtKB">
        <authorList>
            <consortium name="Ensembl"/>
        </authorList>
    </citation>
    <scope>IDENTIFICATION</scope>
</reference>
<keyword evidence="2" id="KW-1185">Reference proteome</keyword>
<dbReference type="Ensembl" id="ENSPLAT00000006590.1">
    <property type="protein sequence ID" value="ENSPLAP00000006237.1"/>
    <property type="gene ID" value="ENSPLAG00000008332.1"/>
</dbReference>
<evidence type="ECO:0000313" key="2">
    <source>
        <dbReference type="Proteomes" id="UP000261500"/>
    </source>
</evidence>
<reference evidence="1" key="1">
    <citation type="submission" date="2025-08" db="UniProtKB">
        <authorList>
            <consortium name="Ensembl"/>
        </authorList>
    </citation>
    <scope>IDENTIFICATION</scope>
</reference>
<organism evidence="1 2">
    <name type="scientific">Poecilia latipinna</name>
    <name type="common">sailfin molly</name>
    <dbReference type="NCBI Taxonomy" id="48699"/>
    <lineage>
        <taxon>Eukaryota</taxon>
        <taxon>Metazoa</taxon>
        <taxon>Chordata</taxon>
        <taxon>Craniata</taxon>
        <taxon>Vertebrata</taxon>
        <taxon>Euteleostomi</taxon>
        <taxon>Actinopterygii</taxon>
        <taxon>Neopterygii</taxon>
        <taxon>Teleostei</taxon>
        <taxon>Neoteleostei</taxon>
        <taxon>Acanthomorphata</taxon>
        <taxon>Ovalentaria</taxon>
        <taxon>Atherinomorphae</taxon>
        <taxon>Cyprinodontiformes</taxon>
        <taxon>Poeciliidae</taxon>
        <taxon>Poeciliinae</taxon>
        <taxon>Poecilia</taxon>
    </lineage>
</organism>
<sequence length="160" mass="18364">VKNPAAGSGSVSRGLRAMFFMLTPNESSFEKVEEVPQYVQQVDHGMLNPFYVLCTFLTGFSRALSFTLLLASSVLMADTGDLYHRTNFYHFYSTAHRLFRAFLLDYGYNIQTLRNEALVICIGTFCRVFFSFYPITQYFGNEKPFCRPSVNILPLLRNTF</sequence>